<organism evidence="2 3">
    <name type="scientific">Gottfriedia endophytica</name>
    <dbReference type="NCBI Taxonomy" id="2820819"/>
    <lineage>
        <taxon>Bacteria</taxon>
        <taxon>Bacillati</taxon>
        <taxon>Bacillota</taxon>
        <taxon>Bacilli</taxon>
        <taxon>Bacillales</taxon>
        <taxon>Bacillaceae</taxon>
        <taxon>Gottfriedia</taxon>
    </lineage>
</organism>
<feature type="transmembrane region" description="Helical" evidence="1">
    <location>
        <begin position="395"/>
        <end position="417"/>
    </location>
</feature>
<keyword evidence="1" id="KW-0472">Membrane</keyword>
<name>A0A940NN98_9BACI</name>
<evidence type="ECO:0000313" key="2">
    <source>
        <dbReference type="EMBL" id="MBP0725279.1"/>
    </source>
</evidence>
<dbReference type="Proteomes" id="UP000682134">
    <property type="component" value="Unassembled WGS sequence"/>
</dbReference>
<dbReference type="InterPro" id="IPR007383">
    <property type="entry name" value="DUF445"/>
</dbReference>
<reference evidence="2" key="1">
    <citation type="submission" date="2021-04" db="EMBL/GenBank/DDBJ databases">
        <title>Genome seq and assembly of Bacillus sp.</title>
        <authorList>
            <person name="Chhetri G."/>
        </authorList>
    </citation>
    <scope>NUCLEOTIDE SEQUENCE</scope>
    <source>
        <strain evidence="2">RG28</strain>
    </source>
</reference>
<feature type="transmembrane region" description="Helical" evidence="1">
    <location>
        <begin position="12"/>
        <end position="29"/>
    </location>
</feature>
<keyword evidence="3" id="KW-1185">Reference proteome</keyword>
<proteinExistence type="predicted"/>
<protein>
    <submittedName>
        <fullName evidence="2">DUF445 domain-containing protein</fullName>
    </submittedName>
</protein>
<dbReference type="PANTHER" id="PTHR38442:SF1">
    <property type="entry name" value="INNER MEMBRANE PROTEIN"/>
    <property type="match status" value="1"/>
</dbReference>
<dbReference type="EMBL" id="JAGIYQ010000005">
    <property type="protein sequence ID" value="MBP0725279.1"/>
    <property type="molecule type" value="Genomic_DNA"/>
</dbReference>
<comment type="caution">
    <text evidence="2">The sequence shown here is derived from an EMBL/GenBank/DDBJ whole genome shotgun (WGS) entry which is preliminary data.</text>
</comment>
<dbReference type="PANTHER" id="PTHR38442">
    <property type="entry name" value="INNER MEMBRANE PROTEIN-RELATED"/>
    <property type="match status" value="1"/>
</dbReference>
<dbReference type="RefSeq" id="WP_209404681.1">
    <property type="nucleotide sequence ID" value="NZ_JAGIYQ010000005.1"/>
</dbReference>
<keyword evidence="1" id="KW-1133">Transmembrane helix</keyword>
<sequence length="418" mass="47998">MSKKERKSKYLAKISLGVMTVGFLASLPFQDSFIGRLLQGGFEAGLVGGLADWFAVTALFRHPLGIPIPHTALLPKNRDRMIRGLISMLENDWLTKESIRGKIKQINFSDMLMNFAYKELHSSTFKKGIASILKQIINNVDIEKVAPIIEKELKAKLNKVDVTAILQPVIHQTISKKVDERALDYLLNETGKWMVTEEAKLKMGTIAKQLLDNIEADGFMKFAINSFVNLLNEEKIGSILQSFFLSRISMMQRSDNEFRELLLTRIRKELESIQDREELIAELNQWKNSFINDWNPSVQITDMLKQLQNKLLLLIEDEAFIEQHVISFIKNFLDHLNSDPVKMENIENWVQNQIVYLIEQNHSKIGELVKENLEKLDNETLINMMENNVGKDLQWIRVNGAICGFIIGLILTIFKVLI</sequence>
<accession>A0A940NN98</accession>
<keyword evidence="1" id="KW-0812">Transmembrane</keyword>
<dbReference type="AlphaFoldDB" id="A0A940NN98"/>
<dbReference type="GO" id="GO:0005886">
    <property type="term" value="C:plasma membrane"/>
    <property type="evidence" value="ECO:0007669"/>
    <property type="project" value="TreeGrafter"/>
</dbReference>
<gene>
    <name evidence="2" type="ORF">J5Y03_08760</name>
</gene>
<evidence type="ECO:0000256" key="1">
    <source>
        <dbReference type="SAM" id="Phobius"/>
    </source>
</evidence>
<dbReference type="Pfam" id="PF04286">
    <property type="entry name" value="DUF445"/>
    <property type="match status" value="1"/>
</dbReference>
<evidence type="ECO:0000313" key="3">
    <source>
        <dbReference type="Proteomes" id="UP000682134"/>
    </source>
</evidence>